<dbReference type="HAMAP" id="MF_01609">
    <property type="entry name" value="Glu_cys_ligase_2"/>
    <property type="match status" value="1"/>
</dbReference>
<evidence type="ECO:0000256" key="1">
    <source>
        <dbReference type="ARBA" id="ARBA00022598"/>
    </source>
</evidence>
<evidence type="ECO:0000256" key="4">
    <source>
        <dbReference type="ARBA" id="ARBA00048819"/>
    </source>
</evidence>
<comment type="function">
    <text evidence="5">ATP-dependent carboxylate-amine ligase which exhibits weak glutamate--cysteine ligase activity.</text>
</comment>
<keyword evidence="7" id="KW-1185">Reference proteome</keyword>
<dbReference type="InterPro" id="IPR050141">
    <property type="entry name" value="GCL_type2/YbdK_subfam"/>
</dbReference>
<evidence type="ECO:0000313" key="6">
    <source>
        <dbReference type="EMBL" id="WOX20405.1"/>
    </source>
</evidence>
<keyword evidence="2 5" id="KW-0547">Nucleotide-binding</keyword>
<name>A0ABZ0LM85_9ACTN</name>
<dbReference type="Gene3D" id="3.30.590.20">
    <property type="match status" value="1"/>
</dbReference>
<comment type="catalytic activity">
    <reaction evidence="4 5">
        <text>L-cysteine + L-glutamate + ATP = gamma-L-glutamyl-L-cysteine + ADP + phosphate + H(+)</text>
        <dbReference type="Rhea" id="RHEA:13285"/>
        <dbReference type="ChEBI" id="CHEBI:15378"/>
        <dbReference type="ChEBI" id="CHEBI:29985"/>
        <dbReference type="ChEBI" id="CHEBI:30616"/>
        <dbReference type="ChEBI" id="CHEBI:35235"/>
        <dbReference type="ChEBI" id="CHEBI:43474"/>
        <dbReference type="ChEBI" id="CHEBI:58173"/>
        <dbReference type="ChEBI" id="CHEBI:456216"/>
        <dbReference type="EC" id="6.3.2.2"/>
    </reaction>
</comment>
<keyword evidence="1 5" id="KW-0436">Ligase</keyword>
<dbReference type="Pfam" id="PF04107">
    <property type="entry name" value="GCS2"/>
    <property type="match status" value="1"/>
</dbReference>
<evidence type="ECO:0000256" key="3">
    <source>
        <dbReference type="ARBA" id="ARBA00022840"/>
    </source>
</evidence>
<reference evidence="6 7" key="1">
    <citation type="submission" date="2023-10" db="EMBL/GenBank/DDBJ databases">
        <title>The genome sequence of Streptomyces sp. HUAS YS2.</title>
        <authorList>
            <person name="Mo P."/>
        </authorList>
    </citation>
    <scope>NUCLEOTIDE SEQUENCE [LARGE SCALE GENOMIC DNA]</scope>
    <source>
        <strain evidence="6 7">HUAS YS2</strain>
    </source>
</reference>
<dbReference type="SUPFAM" id="SSF55931">
    <property type="entry name" value="Glutamine synthetase/guanido kinase"/>
    <property type="match status" value="1"/>
</dbReference>
<dbReference type="PANTHER" id="PTHR36510:SF1">
    <property type="entry name" value="GLUTAMATE--CYSTEINE LIGASE 2-RELATED"/>
    <property type="match status" value="1"/>
</dbReference>
<sequence>MKILTVGVEEEFVLVDRGGRAPVDRGPYVIRAAGRQLGDQVQPEFFNAQVETASKPVSFCADLRDELVGLRYVVREAARAEQCLPVATGTPVLPPERPLTITDGERYERIGQRFASRFSSVDGLLSACHVHVGTLDRDLALALSSRMAPWLPVLEALAVNSPYELRRDTGFASRRAVEHARWPTVGPAPDLDESRYLTHVAELVREGTLLDRHMVFWHSRPSEHVPTLEIRVADSIADVDTVVMLAALVRGLASTLLAELDGQQPGPPAPVRPRLLRAHDLAARHGLAGCGLDPYTGRERPVAELVDLLVERARPALDAAGDTAPVVRQWRHIRAQGTGAARQRASYRRRGLFTDVVDGLAVLTAAG</sequence>
<comment type="similarity">
    <text evidence="5">Belongs to the glutamate--cysteine ligase type 2 family. YbdK subfamily.</text>
</comment>
<evidence type="ECO:0000313" key="7">
    <source>
        <dbReference type="Proteomes" id="UP001301731"/>
    </source>
</evidence>
<dbReference type="InterPro" id="IPR011793">
    <property type="entry name" value="YbdK"/>
</dbReference>
<protein>
    <recommendedName>
        <fullName evidence="5">Putative glutamate--cysteine ligase 2</fullName>
        <ecNumber evidence="5">6.3.2.2</ecNumber>
    </recommendedName>
    <alternativeName>
        <fullName evidence="5">Gamma-glutamylcysteine synthetase 2</fullName>
        <shortName evidence="5">GCS 2</shortName>
        <shortName evidence="5">Gamma-GCS 2</shortName>
    </alternativeName>
</protein>
<gene>
    <name evidence="6" type="ORF">R2D22_03005</name>
</gene>
<dbReference type="InterPro" id="IPR006336">
    <property type="entry name" value="GCS2"/>
</dbReference>
<dbReference type="RefSeq" id="WP_318100990.1">
    <property type="nucleotide sequence ID" value="NZ_CP137573.1"/>
</dbReference>
<evidence type="ECO:0000256" key="2">
    <source>
        <dbReference type="ARBA" id="ARBA00022741"/>
    </source>
</evidence>
<dbReference type="GO" id="GO:0016874">
    <property type="term" value="F:ligase activity"/>
    <property type="evidence" value="ECO:0007669"/>
    <property type="project" value="UniProtKB-KW"/>
</dbReference>
<dbReference type="EMBL" id="CP137573">
    <property type="protein sequence ID" value="WOX20405.1"/>
    <property type="molecule type" value="Genomic_DNA"/>
</dbReference>
<evidence type="ECO:0000256" key="5">
    <source>
        <dbReference type="HAMAP-Rule" id="MF_01609"/>
    </source>
</evidence>
<keyword evidence="3 5" id="KW-0067">ATP-binding</keyword>
<dbReference type="InterPro" id="IPR014746">
    <property type="entry name" value="Gln_synth/guanido_kin_cat_dom"/>
</dbReference>
<dbReference type="PANTHER" id="PTHR36510">
    <property type="entry name" value="GLUTAMATE--CYSTEINE LIGASE 2-RELATED"/>
    <property type="match status" value="1"/>
</dbReference>
<dbReference type="Proteomes" id="UP001301731">
    <property type="component" value="Chromosome"/>
</dbReference>
<dbReference type="EC" id="6.3.2.2" evidence="5"/>
<proteinExistence type="inferred from homology"/>
<accession>A0ABZ0LM85</accession>
<dbReference type="NCBIfam" id="TIGR02050">
    <property type="entry name" value="gshA_cyan_rel"/>
    <property type="match status" value="1"/>
</dbReference>
<organism evidence="6 7">
    <name type="scientific">Streptomyces solicathayae</name>
    <dbReference type="NCBI Taxonomy" id="3081768"/>
    <lineage>
        <taxon>Bacteria</taxon>
        <taxon>Bacillati</taxon>
        <taxon>Actinomycetota</taxon>
        <taxon>Actinomycetes</taxon>
        <taxon>Kitasatosporales</taxon>
        <taxon>Streptomycetaceae</taxon>
        <taxon>Streptomyces</taxon>
    </lineage>
</organism>